<evidence type="ECO:0000313" key="3">
    <source>
        <dbReference type="Proteomes" id="UP000032352"/>
    </source>
</evidence>
<proteinExistence type="predicted"/>
<dbReference type="AlphaFoldDB" id="A0AAE9YXW5"/>
<evidence type="ECO:0000256" key="1">
    <source>
        <dbReference type="SAM" id="SignalP"/>
    </source>
</evidence>
<keyword evidence="3" id="KW-1185">Reference proteome</keyword>
<gene>
    <name evidence="2" type="ORF">SG34_015995</name>
</gene>
<accession>A0AAE9YXW5</accession>
<dbReference type="RefSeq" id="WP_152647420.1">
    <property type="nucleotide sequence ID" value="NZ_CP059733.1"/>
</dbReference>
<reference evidence="2 3" key="1">
    <citation type="journal article" date="2015" name="Genome Announc.">
        <title>Draft Genome Sequences of Marine Isolates of Thalassomonas viridans and Thalassomonas actiniarum.</title>
        <authorList>
            <person name="Olonade I."/>
            <person name="van Zyl L.J."/>
            <person name="Trindade M."/>
        </authorList>
    </citation>
    <scope>NUCLEOTIDE SEQUENCE [LARGE SCALE GENOMIC DNA]</scope>
    <source>
        <strain evidence="2 3">XOM25</strain>
    </source>
</reference>
<organism evidence="2 3">
    <name type="scientific">Thalassomonas viridans</name>
    <dbReference type="NCBI Taxonomy" id="137584"/>
    <lineage>
        <taxon>Bacteria</taxon>
        <taxon>Pseudomonadati</taxon>
        <taxon>Pseudomonadota</taxon>
        <taxon>Gammaproteobacteria</taxon>
        <taxon>Alteromonadales</taxon>
        <taxon>Colwelliaceae</taxon>
        <taxon>Thalassomonas</taxon>
    </lineage>
</organism>
<evidence type="ECO:0000313" key="2">
    <source>
        <dbReference type="EMBL" id="WDE02943.1"/>
    </source>
</evidence>
<feature type="signal peptide" evidence="1">
    <location>
        <begin position="1"/>
        <end position="29"/>
    </location>
</feature>
<protein>
    <submittedName>
        <fullName evidence="2">Uncharacterized protein</fullName>
    </submittedName>
</protein>
<sequence>MKSSHVKKILLALSLGVGLNGFVSVTATAGPALECHQLEDLCRMGDRNACYQLERYCRIAP</sequence>
<feature type="chain" id="PRO_5041931076" evidence="1">
    <location>
        <begin position="30"/>
        <end position="61"/>
    </location>
</feature>
<reference evidence="2 3" key="2">
    <citation type="journal article" date="2022" name="Mar. Drugs">
        <title>Bioassay-Guided Fractionation Leads to the Detection of Cholic Acid Generated by the Rare Thalassomonas sp.</title>
        <authorList>
            <person name="Pheiffer F."/>
            <person name="Schneider Y.K."/>
            <person name="Hansen E.H."/>
            <person name="Andersen J.H."/>
            <person name="Isaksson J."/>
            <person name="Busche T."/>
            <person name="R C."/>
            <person name="Kalinowski J."/>
            <person name="Zyl L.V."/>
            <person name="Trindade M."/>
        </authorList>
    </citation>
    <scope>NUCLEOTIDE SEQUENCE [LARGE SCALE GENOMIC DNA]</scope>
    <source>
        <strain evidence="2 3">XOM25</strain>
    </source>
</reference>
<dbReference type="KEGG" id="tvd:SG34_015995"/>
<dbReference type="Proteomes" id="UP000032352">
    <property type="component" value="Chromosome"/>
</dbReference>
<name>A0AAE9YXW5_9GAMM</name>
<keyword evidence="1" id="KW-0732">Signal</keyword>
<dbReference type="EMBL" id="CP059733">
    <property type="protein sequence ID" value="WDE02943.1"/>
    <property type="molecule type" value="Genomic_DNA"/>
</dbReference>